<dbReference type="EMBL" id="JAHESC010000015">
    <property type="protein sequence ID" value="MBT1687293.1"/>
    <property type="molecule type" value="Genomic_DNA"/>
</dbReference>
<dbReference type="AlphaFoldDB" id="A0AAP2GIU3"/>
<evidence type="ECO:0000313" key="3">
    <source>
        <dbReference type="Proteomes" id="UP001319180"/>
    </source>
</evidence>
<evidence type="ECO:0008006" key="4">
    <source>
        <dbReference type="Google" id="ProtNLM"/>
    </source>
</evidence>
<name>A0AAP2GIU3_9BACT</name>
<feature type="signal peptide" evidence="1">
    <location>
        <begin position="1"/>
        <end position="19"/>
    </location>
</feature>
<feature type="chain" id="PRO_5042909368" description="G-D-S-L family lipolytic protein" evidence="1">
    <location>
        <begin position="20"/>
        <end position="534"/>
    </location>
</feature>
<protein>
    <recommendedName>
        <fullName evidence="4">G-D-S-L family lipolytic protein</fullName>
    </recommendedName>
</protein>
<dbReference type="GO" id="GO:0016788">
    <property type="term" value="F:hydrolase activity, acting on ester bonds"/>
    <property type="evidence" value="ECO:0007669"/>
    <property type="project" value="UniProtKB-ARBA"/>
</dbReference>
<reference evidence="2 3" key="1">
    <citation type="submission" date="2021-05" db="EMBL/GenBank/DDBJ databases">
        <title>A Polyphasic approach of four new species of the genus Ohtaekwangia: Ohtaekwangia histidinii sp. nov., Ohtaekwangia cretensis sp. nov., Ohtaekwangia indiensis sp. nov., Ohtaekwangia reichenbachii sp. nov. from diverse environment.</title>
        <authorList>
            <person name="Octaviana S."/>
        </authorList>
    </citation>
    <scope>NUCLEOTIDE SEQUENCE [LARGE SCALE GENOMIC DNA]</scope>
    <source>
        <strain evidence="2 3">PWU37</strain>
    </source>
</reference>
<evidence type="ECO:0000313" key="2">
    <source>
        <dbReference type="EMBL" id="MBT1687293.1"/>
    </source>
</evidence>
<accession>A0AAP2GIU3</accession>
<proteinExistence type="predicted"/>
<comment type="caution">
    <text evidence="2">The sequence shown here is derived from an EMBL/GenBank/DDBJ whole genome shotgun (WGS) entry which is preliminary data.</text>
</comment>
<keyword evidence="1" id="KW-0732">Signal</keyword>
<dbReference type="RefSeq" id="WP_254090525.1">
    <property type="nucleotide sequence ID" value="NZ_JAHESC010000015.1"/>
</dbReference>
<dbReference type="PROSITE" id="PS51257">
    <property type="entry name" value="PROKAR_LIPOPROTEIN"/>
    <property type="match status" value="1"/>
</dbReference>
<dbReference type="Gene3D" id="3.40.50.1110">
    <property type="entry name" value="SGNH hydrolase"/>
    <property type="match status" value="2"/>
</dbReference>
<dbReference type="Proteomes" id="UP001319180">
    <property type="component" value="Unassembled WGS sequence"/>
</dbReference>
<organism evidence="2 3">
    <name type="scientific">Dawidia soli</name>
    <dbReference type="NCBI Taxonomy" id="2782352"/>
    <lineage>
        <taxon>Bacteria</taxon>
        <taxon>Pseudomonadati</taxon>
        <taxon>Bacteroidota</taxon>
        <taxon>Cytophagia</taxon>
        <taxon>Cytophagales</taxon>
        <taxon>Chryseotaleaceae</taxon>
        <taxon>Dawidia</taxon>
    </lineage>
</organism>
<evidence type="ECO:0000256" key="1">
    <source>
        <dbReference type="SAM" id="SignalP"/>
    </source>
</evidence>
<sequence>MKKIIYLGYTLSLMLLVSACDQEVIDLQQPEVIDKCEGADPGSANFSKFVTIGESLVAGFQAGALFTEGQNSSLGVILANQLECVGGAATFNQPDINSVNGYNATYSNPGAGVILGRMILFDSDGAGPKGPLPTPAGAPGVPAPYNTADVPANYAGDKSKLNNFAVPGVQLLHFIRPEAGGPAVPENPLYNRLYERFASNPGTSTILGDALATQPTFFLFWGGNNDVLGYAISGGSNELILTSEADFQIRYNAIISSLLGSSETIKGVIGNVPDVTSIPHFTTVKYNNIPLDVATANMLNAGFGGFNSALDAVVAYLGHNAADATRRKINFAAGNNAIVIVDESLSDLGPEFDQLRAANAINDAQRAALAPYEQARQATAEDLFPLSAGSVLGTIPNGGNATTIIGLTVPLADQYTLTKAEVDVVRVRTEAFNNHIKGVAAQNSRIALADVNATFAAFVKAGLLYQDNVSITPNFTPPYGAFSEDGVHPNSRGYAYAANIFINAINAKFGSTIPLVKIGSYGPPTGLPVSPAGL</sequence>
<keyword evidence="3" id="KW-1185">Reference proteome</keyword>
<dbReference type="SUPFAM" id="SSF52266">
    <property type="entry name" value="SGNH hydrolase"/>
    <property type="match status" value="2"/>
</dbReference>
<gene>
    <name evidence="2" type="ORF">KK078_12040</name>
</gene>
<dbReference type="InterPro" id="IPR036514">
    <property type="entry name" value="SGNH_hydro_sf"/>
</dbReference>